<accession>A0A164W1I7</accession>
<feature type="transmembrane region" description="Helical" evidence="7">
    <location>
        <begin position="81"/>
        <end position="101"/>
    </location>
</feature>
<gene>
    <name evidence="9" type="ORF">SISNIDRAFT_409402</name>
</gene>
<dbReference type="OrthoDB" id="433124at2759"/>
<comment type="subcellular location">
    <subcellularLocation>
        <location evidence="1">Endoplasmic reticulum membrane</location>
        <topology evidence="1">Multi-pass membrane protein</topology>
    </subcellularLocation>
</comment>
<dbReference type="PIRSF" id="PIRSF031032">
    <property type="entry name" value="TMP_97_prd"/>
    <property type="match status" value="1"/>
</dbReference>
<sequence>MAPRPLMNRPFDLAYFTFFAIHILATLFVDLQALYPQDWTPSPINLIPEWYIEFSGDPLIAGAMGFIDARDPTKWIWIKSFMWAEALFQLPVFILGLRALYRDDQKIYPLLLIYAASSTTTMIPCVWTVLAVPRGTKAVLGITLTSEQLTTLLTSYVPFLLVTATMTVDMAQRLARLVNQALALNNEKKL</sequence>
<dbReference type="STRING" id="1314777.A0A164W1I7"/>
<reference evidence="9 10" key="1">
    <citation type="journal article" date="2016" name="Mol. Biol. Evol.">
        <title>Comparative Genomics of Early-Diverging Mushroom-Forming Fungi Provides Insights into the Origins of Lignocellulose Decay Capabilities.</title>
        <authorList>
            <person name="Nagy L.G."/>
            <person name="Riley R."/>
            <person name="Tritt A."/>
            <person name="Adam C."/>
            <person name="Daum C."/>
            <person name="Floudas D."/>
            <person name="Sun H."/>
            <person name="Yadav J.S."/>
            <person name="Pangilinan J."/>
            <person name="Larsson K.H."/>
            <person name="Matsuura K."/>
            <person name="Barry K."/>
            <person name="Labutti K."/>
            <person name="Kuo R."/>
            <person name="Ohm R.A."/>
            <person name="Bhattacharya S.S."/>
            <person name="Shirouzu T."/>
            <person name="Yoshinaga Y."/>
            <person name="Martin F.M."/>
            <person name="Grigoriev I.V."/>
            <person name="Hibbett D.S."/>
        </authorList>
    </citation>
    <scope>NUCLEOTIDE SEQUENCE [LARGE SCALE GENOMIC DNA]</scope>
    <source>
        <strain evidence="9 10">HHB9708</strain>
    </source>
</reference>
<feature type="domain" description="EXPERA" evidence="8">
    <location>
        <begin position="11"/>
        <end position="167"/>
    </location>
</feature>
<keyword evidence="4 7" id="KW-0256">Endoplasmic reticulum</keyword>
<evidence type="ECO:0000256" key="2">
    <source>
        <dbReference type="ARBA" id="ARBA00009096"/>
    </source>
</evidence>
<feature type="transmembrane region" description="Helical" evidence="7">
    <location>
        <begin position="149"/>
        <end position="168"/>
    </location>
</feature>
<evidence type="ECO:0000256" key="3">
    <source>
        <dbReference type="ARBA" id="ARBA00022692"/>
    </source>
</evidence>
<dbReference type="PROSITE" id="PS51751">
    <property type="entry name" value="EXPERA"/>
    <property type="match status" value="1"/>
</dbReference>
<comment type="similarity">
    <text evidence="2">Belongs to the TMEM97/sigma-2 receptor family.</text>
</comment>
<keyword evidence="6 7" id="KW-0472">Membrane</keyword>
<evidence type="ECO:0000259" key="8">
    <source>
        <dbReference type="PROSITE" id="PS51751"/>
    </source>
</evidence>
<dbReference type="PANTHER" id="PTHR31204">
    <property type="entry name" value="SIGMA INTRACELLULAR RECEPTOR 2"/>
    <property type="match status" value="1"/>
</dbReference>
<evidence type="ECO:0000256" key="4">
    <source>
        <dbReference type="ARBA" id="ARBA00022824"/>
    </source>
</evidence>
<dbReference type="InterPro" id="IPR033118">
    <property type="entry name" value="EXPERA"/>
</dbReference>
<dbReference type="PANTHER" id="PTHR31204:SF1">
    <property type="entry name" value="SIGMA INTRACELLULAR RECEPTOR 2"/>
    <property type="match status" value="1"/>
</dbReference>
<evidence type="ECO:0000313" key="9">
    <source>
        <dbReference type="EMBL" id="KZS94664.1"/>
    </source>
</evidence>
<feature type="transmembrane region" description="Helical" evidence="7">
    <location>
        <begin position="108"/>
        <end position="129"/>
    </location>
</feature>
<dbReference type="InterPro" id="IPR051987">
    <property type="entry name" value="Sigma-2_receptor-like"/>
</dbReference>
<dbReference type="InterPro" id="IPR016964">
    <property type="entry name" value="Sigma2_recept"/>
</dbReference>
<feature type="transmembrane region" description="Helical" evidence="7">
    <location>
        <begin position="12"/>
        <end position="35"/>
    </location>
</feature>
<evidence type="ECO:0000256" key="7">
    <source>
        <dbReference type="PIRNR" id="PIRNR031032"/>
    </source>
</evidence>
<dbReference type="EMBL" id="KV419403">
    <property type="protein sequence ID" value="KZS94664.1"/>
    <property type="molecule type" value="Genomic_DNA"/>
</dbReference>
<evidence type="ECO:0000256" key="6">
    <source>
        <dbReference type="ARBA" id="ARBA00023136"/>
    </source>
</evidence>
<evidence type="ECO:0000256" key="5">
    <source>
        <dbReference type="ARBA" id="ARBA00022989"/>
    </source>
</evidence>
<dbReference type="GO" id="GO:0005789">
    <property type="term" value="C:endoplasmic reticulum membrane"/>
    <property type="evidence" value="ECO:0007669"/>
    <property type="project" value="UniProtKB-SubCell"/>
</dbReference>
<dbReference type="Proteomes" id="UP000076722">
    <property type="component" value="Unassembled WGS sequence"/>
</dbReference>
<name>A0A164W1I7_9AGAM</name>
<keyword evidence="10" id="KW-1185">Reference proteome</keyword>
<proteinExistence type="inferred from homology"/>
<dbReference type="AlphaFoldDB" id="A0A164W1I7"/>
<keyword evidence="3 7" id="KW-0812">Transmembrane</keyword>
<protein>
    <recommendedName>
        <fullName evidence="7">Efficient mitochondria targeting-associated protein 19</fullName>
    </recommendedName>
</protein>
<organism evidence="9 10">
    <name type="scientific">Sistotremastrum niveocremeum HHB9708</name>
    <dbReference type="NCBI Taxonomy" id="1314777"/>
    <lineage>
        <taxon>Eukaryota</taxon>
        <taxon>Fungi</taxon>
        <taxon>Dikarya</taxon>
        <taxon>Basidiomycota</taxon>
        <taxon>Agaricomycotina</taxon>
        <taxon>Agaricomycetes</taxon>
        <taxon>Sistotremastrales</taxon>
        <taxon>Sistotremastraceae</taxon>
        <taxon>Sertulicium</taxon>
        <taxon>Sertulicium niveocremeum</taxon>
    </lineage>
</organism>
<evidence type="ECO:0000313" key="10">
    <source>
        <dbReference type="Proteomes" id="UP000076722"/>
    </source>
</evidence>
<evidence type="ECO:0000256" key="1">
    <source>
        <dbReference type="ARBA" id="ARBA00004477"/>
    </source>
</evidence>
<keyword evidence="5 7" id="KW-1133">Transmembrane helix</keyword>
<dbReference type="Pfam" id="PF05241">
    <property type="entry name" value="EBP"/>
    <property type="match status" value="1"/>
</dbReference>